<feature type="compositionally biased region" description="Basic and acidic residues" evidence="1">
    <location>
        <begin position="585"/>
        <end position="607"/>
    </location>
</feature>
<gene>
    <name evidence="2" type="ORF">TWF696_000261</name>
</gene>
<evidence type="ECO:0000256" key="1">
    <source>
        <dbReference type="SAM" id="MobiDB-lite"/>
    </source>
</evidence>
<comment type="caution">
    <text evidence="2">The sequence shown here is derived from an EMBL/GenBank/DDBJ whole genome shotgun (WGS) entry which is preliminary data.</text>
</comment>
<sequence>MPAGPPSWPSWSNRKQHELCDNDLESSKARAAGYNYHDGQTKHSSRRMLGVFDVYHGRRLSSVNSSVLLVLLGMLLGYAITHTHPSSLWPAFSTLQVFPTTNATPPDLILPAKLPSPFSDAAYFYPPLEQQHYPAVPAYNVLPDSSSVVRDARKRISQSPLTPLFVPFTRNAGILVQTVLSYIAAGWPRSQIYVIDNSGTMDANARGKLTAANPFSLDYELLCGRYGVNIVRTPTLLSFAQLQNYMLSTAMTGGWEYFYWTPQDVAVLSNETVVPYRSFYEDVVRSLVDVYDGADAAGWTAETLAEAGRRDRVAAAARTVGADEEVRREQNPSARPWGTVFYASDWLALVNVRAAADEKVGIGAWDTFIPYYGADCDYYERLRLAGWALLRRDVGMIYDVAEQVRDVEGLFFGEDGEHAVLRSDRYLNATRQLMELAVMKNSDVEDSSVWQAAQTGGRAELWTYDPEGFESAWWYMADTGRRIYRNKWGTENCRPSWEGKGLEDIWRPRKEHGGKSTSDVMNEEEEYTRADWEMRMELERQIERQRLAMGNEDGEDRCPMGDAIIMAMEEDMEMERMLSEGMLPGKDRDILEVETQDDSKGGGDAVKEAGGATQSS</sequence>
<evidence type="ECO:0000313" key="3">
    <source>
        <dbReference type="Proteomes" id="UP001375240"/>
    </source>
</evidence>
<feature type="region of interest" description="Disordered" evidence="1">
    <location>
        <begin position="580"/>
        <end position="616"/>
    </location>
</feature>
<proteinExistence type="predicted"/>
<dbReference type="EMBL" id="JAVHNQ010000001">
    <property type="protein sequence ID" value="KAK6359094.1"/>
    <property type="molecule type" value="Genomic_DNA"/>
</dbReference>
<dbReference type="InterPro" id="IPR029044">
    <property type="entry name" value="Nucleotide-diphossugar_trans"/>
</dbReference>
<protein>
    <submittedName>
        <fullName evidence="2">Uncharacterized protein</fullName>
    </submittedName>
</protein>
<organism evidence="2 3">
    <name type="scientific">Orbilia brochopaga</name>
    <dbReference type="NCBI Taxonomy" id="3140254"/>
    <lineage>
        <taxon>Eukaryota</taxon>
        <taxon>Fungi</taxon>
        <taxon>Dikarya</taxon>
        <taxon>Ascomycota</taxon>
        <taxon>Pezizomycotina</taxon>
        <taxon>Orbiliomycetes</taxon>
        <taxon>Orbiliales</taxon>
        <taxon>Orbiliaceae</taxon>
        <taxon>Orbilia</taxon>
    </lineage>
</organism>
<name>A0AAV9VB61_9PEZI</name>
<dbReference type="Proteomes" id="UP001375240">
    <property type="component" value="Unassembled WGS sequence"/>
</dbReference>
<evidence type="ECO:0000313" key="2">
    <source>
        <dbReference type="EMBL" id="KAK6359094.1"/>
    </source>
</evidence>
<dbReference type="AlphaFoldDB" id="A0AAV9VB61"/>
<dbReference type="SUPFAM" id="SSF53448">
    <property type="entry name" value="Nucleotide-diphospho-sugar transferases"/>
    <property type="match status" value="1"/>
</dbReference>
<keyword evidence="3" id="KW-1185">Reference proteome</keyword>
<accession>A0AAV9VB61</accession>
<reference evidence="2 3" key="1">
    <citation type="submission" date="2019-10" db="EMBL/GenBank/DDBJ databases">
        <authorList>
            <person name="Palmer J.M."/>
        </authorList>
    </citation>
    <scope>NUCLEOTIDE SEQUENCE [LARGE SCALE GENOMIC DNA]</scope>
    <source>
        <strain evidence="2 3">TWF696</strain>
    </source>
</reference>